<dbReference type="EMBL" id="JASCZI010152639">
    <property type="protein sequence ID" value="MED6176464.1"/>
    <property type="molecule type" value="Genomic_DNA"/>
</dbReference>
<gene>
    <name evidence="1" type="ORF">PIB30_088439</name>
</gene>
<protein>
    <recommendedName>
        <fullName evidence="3">Transposase</fullName>
    </recommendedName>
</protein>
<keyword evidence="2" id="KW-1185">Reference proteome</keyword>
<proteinExistence type="predicted"/>
<dbReference type="PANTHER" id="PTHR33144:SF16">
    <property type="entry name" value="OS02G0129000 PROTEIN"/>
    <property type="match status" value="1"/>
</dbReference>
<comment type="caution">
    <text evidence="1">The sequence shown here is derived from an EMBL/GenBank/DDBJ whole genome shotgun (WGS) entry which is preliminary data.</text>
</comment>
<dbReference type="Pfam" id="PF03004">
    <property type="entry name" value="Transposase_24"/>
    <property type="match status" value="1"/>
</dbReference>
<organism evidence="1 2">
    <name type="scientific">Stylosanthes scabra</name>
    <dbReference type="NCBI Taxonomy" id="79078"/>
    <lineage>
        <taxon>Eukaryota</taxon>
        <taxon>Viridiplantae</taxon>
        <taxon>Streptophyta</taxon>
        <taxon>Embryophyta</taxon>
        <taxon>Tracheophyta</taxon>
        <taxon>Spermatophyta</taxon>
        <taxon>Magnoliopsida</taxon>
        <taxon>eudicotyledons</taxon>
        <taxon>Gunneridae</taxon>
        <taxon>Pentapetalae</taxon>
        <taxon>rosids</taxon>
        <taxon>fabids</taxon>
        <taxon>Fabales</taxon>
        <taxon>Fabaceae</taxon>
        <taxon>Papilionoideae</taxon>
        <taxon>50 kb inversion clade</taxon>
        <taxon>dalbergioids sensu lato</taxon>
        <taxon>Dalbergieae</taxon>
        <taxon>Pterocarpus clade</taxon>
        <taxon>Stylosanthes</taxon>
    </lineage>
</organism>
<evidence type="ECO:0000313" key="1">
    <source>
        <dbReference type="EMBL" id="MED6176464.1"/>
    </source>
</evidence>
<name>A0ABU6VSE4_9FABA</name>
<sequence length="369" mass="42580">MEEREEITFDIGGPIGPIPESVSNLTSFVGTIGRNKRFVTLLYTSWHAVPQHKKRFMWRYVNTKFILPASSEKWVIQTIRDAWKRFKAKIKQKHFIPYNNIEDMVKDRPLQEVSQRNKKNKKQQKFPHQMGPVNFARVRAALRQLKGTNEKPKRFEVFIETRTSRKKKELDEGTQSAIEMFQSWQASSATEEEDFQSLFGKEQPGRVRCYSRSVTQTNLQKHHEISAIKQQHQEEVTTLRSELGDMKTQQQQQAEEIHGLRSMVKLLLLLSEPDMRPEEVEAMLQNAQNSPVDANSGHGSTHPARNVSMDTTTRKQAFCHVQKTWLETEKRVGAECRHAFPSTATLLPAAVAFALSPCFFSQMPHLSMD</sequence>
<evidence type="ECO:0000313" key="2">
    <source>
        <dbReference type="Proteomes" id="UP001341840"/>
    </source>
</evidence>
<evidence type="ECO:0008006" key="3">
    <source>
        <dbReference type="Google" id="ProtNLM"/>
    </source>
</evidence>
<dbReference type="InterPro" id="IPR004252">
    <property type="entry name" value="Probable_transposase_24"/>
</dbReference>
<accession>A0ABU6VSE4</accession>
<dbReference type="PANTHER" id="PTHR33144">
    <property type="entry name" value="OS10G0409366 PROTEIN-RELATED"/>
    <property type="match status" value="1"/>
</dbReference>
<reference evidence="1 2" key="1">
    <citation type="journal article" date="2023" name="Plants (Basel)">
        <title>Bridging the Gap: Combining Genomics and Transcriptomics Approaches to Understand Stylosanthes scabra, an Orphan Legume from the Brazilian Caatinga.</title>
        <authorList>
            <person name="Ferreira-Neto J.R.C."/>
            <person name="da Silva M.D."/>
            <person name="Binneck E."/>
            <person name="de Melo N.F."/>
            <person name="da Silva R.H."/>
            <person name="de Melo A.L.T.M."/>
            <person name="Pandolfi V."/>
            <person name="Bustamante F.O."/>
            <person name="Brasileiro-Vidal A.C."/>
            <person name="Benko-Iseppon A.M."/>
        </authorList>
    </citation>
    <scope>NUCLEOTIDE SEQUENCE [LARGE SCALE GENOMIC DNA]</scope>
    <source>
        <tissue evidence="1">Leaves</tissue>
    </source>
</reference>
<dbReference type="Proteomes" id="UP001341840">
    <property type="component" value="Unassembled WGS sequence"/>
</dbReference>